<dbReference type="PANTHER" id="PTHR15422:SF24">
    <property type="entry name" value="DOMON RELATED DOMAIN-CONTAINING PROTEIN"/>
    <property type="match status" value="1"/>
</dbReference>
<dbReference type="CDD" id="cd08760">
    <property type="entry name" value="Cyt_b561_FRRS1_like"/>
    <property type="match status" value="1"/>
</dbReference>
<evidence type="ECO:0000256" key="4">
    <source>
        <dbReference type="ARBA" id="ARBA00022617"/>
    </source>
</evidence>
<protein>
    <recommendedName>
        <fullName evidence="13">Cytochrome b561 domain-containing protein</fullName>
    </recommendedName>
</protein>
<keyword evidence="15" id="KW-1185">Reference proteome</keyword>
<organism evidence="14 15">
    <name type="scientific">Kwoniella heveanensis BCC8398</name>
    <dbReference type="NCBI Taxonomy" id="1296120"/>
    <lineage>
        <taxon>Eukaryota</taxon>
        <taxon>Fungi</taxon>
        <taxon>Dikarya</taxon>
        <taxon>Basidiomycota</taxon>
        <taxon>Agaricomycotina</taxon>
        <taxon>Tremellomycetes</taxon>
        <taxon>Tremellales</taxon>
        <taxon>Cryptococcaceae</taxon>
        <taxon>Kwoniella</taxon>
    </lineage>
</organism>
<feature type="transmembrane region" description="Helical" evidence="12">
    <location>
        <begin position="254"/>
        <end position="272"/>
    </location>
</feature>
<feature type="compositionally biased region" description="Low complexity" evidence="11">
    <location>
        <begin position="364"/>
        <end position="404"/>
    </location>
</feature>
<feature type="region of interest" description="Disordered" evidence="11">
    <location>
        <begin position="91"/>
        <end position="126"/>
    </location>
</feature>
<dbReference type="GO" id="GO:0020037">
    <property type="term" value="F:heme binding"/>
    <property type="evidence" value="ECO:0007669"/>
    <property type="project" value="TreeGrafter"/>
</dbReference>
<dbReference type="Proteomes" id="UP000092666">
    <property type="component" value="Unassembled WGS sequence"/>
</dbReference>
<dbReference type="InterPro" id="IPR045150">
    <property type="entry name" value="CYB561D1/2"/>
</dbReference>
<keyword evidence="3" id="KW-0813">Transport</keyword>
<dbReference type="Pfam" id="PF03188">
    <property type="entry name" value="Cytochrom_B561"/>
    <property type="match status" value="1"/>
</dbReference>
<gene>
    <name evidence="14" type="ORF">I316_07741</name>
</gene>
<evidence type="ECO:0000256" key="1">
    <source>
        <dbReference type="ARBA" id="ARBA00001970"/>
    </source>
</evidence>
<dbReference type="AlphaFoldDB" id="A0A1B9GI08"/>
<evidence type="ECO:0000256" key="11">
    <source>
        <dbReference type="SAM" id="MobiDB-lite"/>
    </source>
</evidence>
<evidence type="ECO:0000256" key="12">
    <source>
        <dbReference type="SAM" id="Phobius"/>
    </source>
</evidence>
<feature type="transmembrane region" description="Helical" evidence="12">
    <location>
        <begin position="172"/>
        <end position="195"/>
    </location>
</feature>
<keyword evidence="7" id="KW-0249">Electron transport</keyword>
<feature type="region of interest" description="Disordered" evidence="11">
    <location>
        <begin position="322"/>
        <end position="427"/>
    </location>
</feature>
<dbReference type="EMBL" id="KV700145">
    <property type="protein sequence ID" value="OCF30613.1"/>
    <property type="molecule type" value="Genomic_DNA"/>
</dbReference>
<accession>A0A1B9GI08</accession>
<keyword evidence="4" id="KW-0349">Heme</keyword>
<proteinExistence type="predicted"/>
<dbReference type="Gene3D" id="2.60.40.1210">
    <property type="entry name" value="Cellobiose dehydrogenase, cytochrome domain"/>
    <property type="match status" value="1"/>
</dbReference>
<feature type="transmembrane region" description="Helical" evidence="12">
    <location>
        <begin position="292"/>
        <end position="311"/>
    </location>
</feature>
<dbReference type="PANTHER" id="PTHR15422">
    <property type="entry name" value="OS05G0565100 PROTEIN"/>
    <property type="match status" value="1"/>
</dbReference>
<reference evidence="15" key="2">
    <citation type="submission" date="2013-12" db="EMBL/GenBank/DDBJ databases">
        <title>Evolution of pathogenesis and genome organization in the Tremellales.</title>
        <authorList>
            <person name="Cuomo C."/>
            <person name="Litvintseva A."/>
            <person name="Heitman J."/>
            <person name="Chen Y."/>
            <person name="Sun S."/>
            <person name="Springer D."/>
            <person name="Dromer F."/>
            <person name="Young S."/>
            <person name="Zeng Q."/>
            <person name="Chapman S."/>
            <person name="Gujja S."/>
            <person name="Saif S."/>
            <person name="Birren B."/>
        </authorList>
    </citation>
    <scope>NUCLEOTIDE SEQUENCE [LARGE SCALE GENOMIC DNA]</scope>
    <source>
        <strain evidence="15">BCC8398</strain>
    </source>
</reference>
<feature type="transmembrane region" description="Helical" evidence="12">
    <location>
        <begin position="139"/>
        <end position="160"/>
    </location>
</feature>
<feature type="compositionally biased region" description="Gly residues" evidence="11">
    <location>
        <begin position="98"/>
        <end position="126"/>
    </location>
</feature>
<keyword evidence="8 12" id="KW-1133">Transmembrane helix</keyword>
<sequence>MPKVVSSPPRKASLLTSASFSNTSTTSITFSIPSLTGVNSSTNSTALIWAYSTQNPGSAAVDATILQHLASGNTKISLLATLDSSIPSTPGSTMNPIIGGGTTSGSGSGSGSGSSGTSGTSGGASAGGSTAFESNKNILIAHVVCGALATMAVLPIGILVPRIARGLTTSRWWFPVHAAMNGILGFGLIVAAFAIARANFHNHGGFNSTHRKLGLTLFILAILQTLLGLFTHFYQRTHRFQFSSGRGPSNYIHVFLGQVVVAIGFGTVWAGIDEEWGRWNLSGNPNVGWKVGWGLIVAITAIAYIGGLYFIPRQKRYEAQRRRWAASSGSGPVHPPPPPALHDKSGSVYPPPPPPPPVHHARTHAPVTTAAAVPAARSPTRTSHPTAQAQAQAQRTAAAPASAQPLPPPPPPTHPKTKTRRMPPPPA</sequence>
<dbReference type="Gene3D" id="1.20.120.1770">
    <property type="match status" value="1"/>
</dbReference>
<dbReference type="GO" id="GO:0140575">
    <property type="term" value="F:transmembrane monodehydroascorbate reductase activity"/>
    <property type="evidence" value="ECO:0007669"/>
    <property type="project" value="InterPro"/>
</dbReference>
<evidence type="ECO:0000256" key="7">
    <source>
        <dbReference type="ARBA" id="ARBA00022982"/>
    </source>
</evidence>
<dbReference type="InterPro" id="IPR006593">
    <property type="entry name" value="Cyt_b561/ferric_Rdtase_TM"/>
</dbReference>
<feature type="transmembrane region" description="Helical" evidence="12">
    <location>
        <begin position="215"/>
        <end position="234"/>
    </location>
</feature>
<feature type="compositionally biased region" description="Pro residues" evidence="11">
    <location>
        <begin position="405"/>
        <end position="414"/>
    </location>
</feature>
<evidence type="ECO:0000256" key="5">
    <source>
        <dbReference type="ARBA" id="ARBA00022692"/>
    </source>
</evidence>
<comment type="subcellular location">
    <subcellularLocation>
        <location evidence="2">Membrane</location>
        <topology evidence="2">Multi-pass membrane protein</topology>
    </subcellularLocation>
</comment>
<keyword evidence="10 12" id="KW-0472">Membrane</keyword>
<evidence type="ECO:0000256" key="9">
    <source>
        <dbReference type="ARBA" id="ARBA00023004"/>
    </source>
</evidence>
<dbReference type="PROSITE" id="PS50939">
    <property type="entry name" value="CYTOCHROME_B561"/>
    <property type="match status" value="1"/>
</dbReference>
<keyword evidence="5 12" id="KW-0812">Transmembrane</keyword>
<feature type="domain" description="Cytochrome b561" evidence="13">
    <location>
        <begin position="106"/>
        <end position="316"/>
    </location>
</feature>
<keyword evidence="6" id="KW-0479">Metal-binding</keyword>
<evidence type="ECO:0000256" key="3">
    <source>
        <dbReference type="ARBA" id="ARBA00022448"/>
    </source>
</evidence>
<keyword evidence="9" id="KW-0408">Iron</keyword>
<dbReference type="STRING" id="1296120.A0A1B9GI08"/>
<evidence type="ECO:0000256" key="2">
    <source>
        <dbReference type="ARBA" id="ARBA00004141"/>
    </source>
</evidence>
<dbReference type="GO" id="GO:0046872">
    <property type="term" value="F:metal ion binding"/>
    <property type="evidence" value="ECO:0007669"/>
    <property type="project" value="UniProtKB-KW"/>
</dbReference>
<evidence type="ECO:0000259" key="13">
    <source>
        <dbReference type="PROSITE" id="PS50939"/>
    </source>
</evidence>
<reference evidence="14 15" key="1">
    <citation type="submission" date="2013-07" db="EMBL/GenBank/DDBJ databases">
        <title>The Genome Sequence of Cryptococcus heveanensis BCC8398.</title>
        <authorList>
            <consortium name="The Broad Institute Genome Sequencing Platform"/>
            <person name="Cuomo C."/>
            <person name="Litvintseva A."/>
            <person name="Chen Y."/>
            <person name="Heitman J."/>
            <person name="Sun S."/>
            <person name="Springer D."/>
            <person name="Dromer F."/>
            <person name="Young S.K."/>
            <person name="Zeng Q."/>
            <person name="Gargeya S."/>
            <person name="Fitzgerald M."/>
            <person name="Abouelleil A."/>
            <person name="Alvarado L."/>
            <person name="Berlin A.M."/>
            <person name="Chapman S.B."/>
            <person name="Dewar J."/>
            <person name="Goldberg J."/>
            <person name="Griggs A."/>
            <person name="Gujja S."/>
            <person name="Hansen M."/>
            <person name="Howarth C."/>
            <person name="Imamovic A."/>
            <person name="Larimer J."/>
            <person name="McCowan C."/>
            <person name="Murphy C."/>
            <person name="Pearson M."/>
            <person name="Priest M."/>
            <person name="Roberts A."/>
            <person name="Saif S."/>
            <person name="Shea T."/>
            <person name="Sykes S."/>
            <person name="Wortman J."/>
            <person name="Nusbaum C."/>
            <person name="Birren B."/>
        </authorList>
    </citation>
    <scope>NUCLEOTIDE SEQUENCE [LARGE SCALE GENOMIC DNA]</scope>
    <source>
        <strain evidence="14 15">BCC8398</strain>
    </source>
</reference>
<dbReference type="SMART" id="SM00665">
    <property type="entry name" value="B561"/>
    <property type="match status" value="1"/>
</dbReference>
<dbReference type="GO" id="GO:0016020">
    <property type="term" value="C:membrane"/>
    <property type="evidence" value="ECO:0007669"/>
    <property type="project" value="UniProtKB-SubCell"/>
</dbReference>
<dbReference type="OrthoDB" id="19261at2759"/>
<feature type="compositionally biased region" description="Pro residues" evidence="11">
    <location>
        <begin position="349"/>
        <end position="358"/>
    </location>
</feature>
<evidence type="ECO:0000313" key="14">
    <source>
        <dbReference type="EMBL" id="OCF30613.1"/>
    </source>
</evidence>
<comment type="cofactor">
    <cofactor evidence="1">
        <name>heme b</name>
        <dbReference type="ChEBI" id="CHEBI:60344"/>
    </cofactor>
</comment>
<evidence type="ECO:0000256" key="6">
    <source>
        <dbReference type="ARBA" id="ARBA00022723"/>
    </source>
</evidence>
<evidence type="ECO:0000256" key="8">
    <source>
        <dbReference type="ARBA" id="ARBA00022989"/>
    </source>
</evidence>
<name>A0A1B9GI08_9TREE</name>
<evidence type="ECO:0000313" key="15">
    <source>
        <dbReference type="Proteomes" id="UP000092666"/>
    </source>
</evidence>
<evidence type="ECO:0000256" key="10">
    <source>
        <dbReference type="ARBA" id="ARBA00023136"/>
    </source>
</evidence>